<accession>B2A592</accession>
<dbReference type="PANTHER" id="PTHR37945">
    <property type="entry name" value="EXTRACELLULAR TUNGSTATE BINDING PROTEIN"/>
    <property type="match status" value="1"/>
</dbReference>
<dbReference type="EMBL" id="CP001034">
    <property type="protein sequence ID" value="ACB83926.1"/>
    <property type="molecule type" value="Genomic_DNA"/>
</dbReference>
<sequence length="297" mass="33017">MRYVCHDIALAYSNEVITIMLQKTLALILGLTLTLTLIGCSEDETSVLTMATTTSTEDSGLLDELLPIFGDETGYEVDVITVGTGQALEIGRSGDADILLVHAKELEKEFVNDGYGTERFPVMYNDFVILGPTEDPAKVSEANDLDEAMSLIYQIGKEGDSTFSSRGDKSGTHVKETTLWEEFQLDIEGKEWYDSLGQGMGDTLIAANEMRAYSISDRGTFLSMEDSIENLQIVFEDDDMLTNPYGIIPVNPDTHENVNYEAANELVEFFVRDDIQQKISEFGIEEYGQPLFFPNTD</sequence>
<dbReference type="Gene3D" id="3.40.190.10">
    <property type="entry name" value="Periplasmic binding protein-like II"/>
    <property type="match status" value="2"/>
</dbReference>
<dbReference type="InterPro" id="IPR052738">
    <property type="entry name" value="ABC-Tungstate_binding"/>
</dbReference>
<reference evidence="2 3" key="2">
    <citation type="journal article" date="2011" name="J. Bacteriol.">
        <title>Complete genome sequence of the anaerobic, halophilic alkalithermophile Natranaerobius thermophilus JW/NM-WN-LF.</title>
        <authorList>
            <person name="Zhao B."/>
            <person name="Mesbah N.M."/>
            <person name="Dalin E."/>
            <person name="Goodwin L."/>
            <person name="Nolan M."/>
            <person name="Pitluck S."/>
            <person name="Chertkov O."/>
            <person name="Brettin T.S."/>
            <person name="Han J."/>
            <person name="Larimer F.W."/>
            <person name="Land M.L."/>
            <person name="Hauser L."/>
            <person name="Kyrpides N."/>
            <person name="Wiegel J."/>
        </authorList>
    </citation>
    <scope>NUCLEOTIDE SEQUENCE [LARGE SCALE GENOMIC DNA]</scope>
    <source>
        <strain evidence="3">ATCC BAA-1301 / DSM 18059 / JW/NM-WN-LF</strain>
    </source>
</reference>
<dbReference type="KEGG" id="nth:Nther_0329"/>
<protein>
    <submittedName>
        <fullName evidence="2">Extracellular solute-binding protein family 1</fullName>
    </submittedName>
</protein>
<dbReference type="SUPFAM" id="SSF53850">
    <property type="entry name" value="Periplasmic binding protein-like II"/>
    <property type="match status" value="1"/>
</dbReference>
<dbReference type="InterPro" id="IPR024370">
    <property type="entry name" value="PBP_domain"/>
</dbReference>
<gene>
    <name evidence="2" type="ordered locus">Nther_0329</name>
</gene>
<dbReference type="Proteomes" id="UP000001683">
    <property type="component" value="Chromosome"/>
</dbReference>
<evidence type="ECO:0000313" key="3">
    <source>
        <dbReference type="Proteomes" id="UP000001683"/>
    </source>
</evidence>
<dbReference type="HOGENOM" id="CLU_061511_0_0_9"/>
<organism evidence="2 3">
    <name type="scientific">Natranaerobius thermophilus (strain ATCC BAA-1301 / DSM 18059 / JW/NM-WN-LF)</name>
    <dbReference type="NCBI Taxonomy" id="457570"/>
    <lineage>
        <taxon>Bacteria</taxon>
        <taxon>Bacillati</taxon>
        <taxon>Bacillota</taxon>
        <taxon>Clostridia</taxon>
        <taxon>Natranaerobiales</taxon>
        <taxon>Natranaerobiaceae</taxon>
        <taxon>Natranaerobius</taxon>
    </lineage>
</organism>
<proteinExistence type="predicted"/>
<evidence type="ECO:0000259" key="1">
    <source>
        <dbReference type="Pfam" id="PF12849"/>
    </source>
</evidence>
<name>B2A592_NATTJ</name>
<dbReference type="STRING" id="457570.Nther_0329"/>
<dbReference type="AlphaFoldDB" id="B2A592"/>
<feature type="domain" description="PBP" evidence="1">
    <location>
        <begin position="47"/>
        <end position="273"/>
    </location>
</feature>
<dbReference type="InParanoid" id="B2A592"/>
<reference evidence="2 3" key="1">
    <citation type="submission" date="2008-04" db="EMBL/GenBank/DDBJ databases">
        <title>Complete sequence of chromosome of Natranaerobius thermophilus JW/NM-WN-LF.</title>
        <authorList>
            <consortium name="US DOE Joint Genome Institute"/>
            <person name="Copeland A."/>
            <person name="Lucas S."/>
            <person name="Lapidus A."/>
            <person name="Glavina del Rio T."/>
            <person name="Dalin E."/>
            <person name="Tice H."/>
            <person name="Bruce D."/>
            <person name="Goodwin L."/>
            <person name="Pitluck S."/>
            <person name="Chertkov O."/>
            <person name="Brettin T."/>
            <person name="Detter J.C."/>
            <person name="Han C."/>
            <person name="Kuske C.R."/>
            <person name="Schmutz J."/>
            <person name="Larimer F."/>
            <person name="Land M."/>
            <person name="Hauser L."/>
            <person name="Kyrpides N."/>
            <person name="Lykidis A."/>
            <person name="Mesbah N.M."/>
            <person name="Wiegel J."/>
        </authorList>
    </citation>
    <scope>NUCLEOTIDE SEQUENCE [LARGE SCALE GENOMIC DNA]</scope>
    <source>
        <strain evidence="3">ATCC BAA-1301 / DSM 18059 / JW/NM-WN-LF</strain>
    </source>
</reference>
<keyword evidence="3" id="KW-1185">Reference proteome</keyword>
<dbReference type="eggNOG" id="COG2998">
    <property type="taxonomic scope" value="Bacteria"/>
</dbReference>
<dbReference type="Pfam" id="PF12849">
    <property type="entry name" value="PBP_like_2"/>
    <property type="match status" value="1"/>
</dbReference>
<evidence type="ECO:0000313" key="2">
    <source>
        <dbReference type="EMBL" id="ACB83926.1"/>
    </source>
</evidence>
<dbReference type="PANTHER" id="PTHR37945:SF1">
    <property type="entry name" value="EXTRACELLULAR TUNGSTATE BINDING PROTEIN"/>
    <property type="match status" value="1"/>
</dbReference>